<dbReference type="InterPro" id="IPR050993">
    <property type="entry name" value="Isochorismatase_domain"/>
</dbReference>
<dbReference type="AlphaFoldDB" id="A0A518DF00"/>
<dbReference type="SUPFAM" id="SSF52499">
    <property type="entry name" value="Isochorismatase-like hydrolases"/>
    <property type="match status" value="1"/>
</dbReference>
<dbReference type="RefSeq" id="WP_145287797.1">
    <property type="nucleotide sequence ID" value="NZ_CP036291.1"/>
</dbReference>
<dbReference type="InterPro" id="IPR000868">
    <property type="entry name" value="Isochorismatase-like_dom"/>
</dbReference>
<sequence length="186" mass="19763">MSRSPDLMNADDTTLLVVDVQTRLLATEPDGPAIVWNARRLLDAAAALGVPALATEQVPEKLGGTEGSLAQRLSQTLVKSAFSGCGAEGLKGALAAQGRFRVLLCGIETHVCVAQTALDLLAEGFRVYVALDAVSSRHAIDHATALRRMECAGVTLTTTEAAMFEWCADAKHEAFRKISSLVKEEL</sequence>
<name>A0A518DF00_9BACT</name>
<reference evidence="2 3" key="1">
    <citation type="submission" date="2019-02" db="EMBL/GenBank/DDBJ databases">
        <title>Deep-cultivation of Planctomycetes and their phenomic and genomic characterization uncovers novel biology.</title>
        <authorList>
            <person name="Wiegand S."/>
            <person name="Jogler M."/>
            <person name="Boedeker C."/>
            <person name="Pinto D."/>
            <person name="Vollmers J."/>
            <person name="Rivas-Marin E."/>
            <person name="Kohn T."/>
            <person name="Peeters S.H."/>
            <person name="Heuer A."/>
            <person name="Rast P."/>
            <person name="Oberbeckmann S."/>
            <person name="Bunk B."/>
            <person name="Jeske O."/>
            <person name="Meyerdierks A."/>
            <person name="Storesund J.E."/>
            <person name="Kallscheuer N."/>
            <person name="Luecker S."/>
            <person name="Lage O.M."/>
            <person name="Pohl T."/>
            <person name="Merkel B.J."/>
            <person name="Hornburger P."/>
            <person name="Mueller R.-W."/>
            <person name="Bruemmer F."/>
            <person name="Labrenz M."/>
            <person name="Spormann A.M."/>
            <person name="Op den Camp H."/>
            <person name="Overmann J."/>
            <person name="Amann R."/>
            <person name="Jetten M.S.M."/>
            <person name="Mascher T."/>
            <person name="Medema M.H."/>
            <person name="Devos D.P."/>
            <person name="Kaster A.-K."/>
            <person name="Ovreas L."/>
            <person name="Rohde M."/>
            <person name="Galperin M.Y."/>
            <person name="Jogler C."/>
        </authorList>
    </citation>
    <scope>NUCLEOTIDE SEQUENCE [LARGE SCALE GENOMIC DNA]</scope>
    <source>
        <strain evidence="2 3">Pla175</strain>
    </source>
</reference>
<dbReference type="EMBL" id="CP036291">
    <property type="protein sequence ID" value="QDU90057.1"/>
    <property type="molecule type" value="Genomic_DNA"/>
</dbReference>
<keyword evidence="2" id="KW-0378">Hydrolase</keyword>
<dbReference type="PANTHER" id="PTHR14119:SF3">
    <property type="entry name" value="ISOCHORISMATASE DOMAIN-CONTAINING PROTEIN 2"/>
    <property type="match status" value="1"/>
</dbReference>
<keyword evidence="3" id="KW-1185">Reference proteome</keyword>
<evidence type="ECO:0000313" key="3">
    <source>
        <dbReference type="Proteomes" id="UP000317429"/>
    </source>
</evidence>
<dbReference type="Pfam" id="PF00857">
    <property type="entry name" value="Isochorismatase"/>
    <property type="match status" value="1"/>
</dbReference>
<dbReference type="OrthoDB" id="9789777at2"/>
<gene>
    <name evidence="2" type="ORF">Pla175_34560</name>
</gene>
<dbReference type="Gene3D" id="3.40.50.850">
    <property type="entry name" value="Isochorismatase-like"/>
    <property type="match status" value="1"/>
</dbReference>
<dbReference type="InterPro" id="IPR036380">
    <property type="entry name" value="Isochorismatase-like_sf"/>
</dbReference>
<accession>A0A518DF00</accession>
<dbReference type="GO" id="GO:0016787">
    <property type="term" value="F:hydrolase activity"/>
    <property type="evidence" value="ECO:0007669"/>
    <property type="project" value="UniProtKB-KW"/>
</dbReference>
<evidence type="ECO:0000313" key="2">
    <source>
        <dbReference type="EMBL" id="QDU90057.1"/>
    </source>
</evidence>
<proteinExistence type="predicted"/>
<protein>
    <submittedName>
        <fullName evidence="2">Putative hydrolase</fullName>
    </submittedName>
</protein>
<dbReference type="KEGG" id="pnd:Pla175_34560"/>
<organism evidence="2 3">
    <name type="scientific">Pirellulimonas nuda</name>
    <dbReference type="NCBI Taxonomy" id="2528009"/>
    <lineage>
        <taxon>Bacteria</taxon>
        <taxon>Pseudomonadati</taxon>
        <taxon>Planctomycetota</taxon>
        <taxon>Planctomycetia</taxon>
        <taxon>Pirellulales</taxon>
        <taxon>Lacipirellulaceae</taxon>
        <taxon>Pirellulimonas</taxon>
    </lineage>
</organism>
<evidence type="ECO:0000259" key="1">
    <source>
        <dbReference type="Pfam" id="PF00857"/>
    </source>
</evidence>
<dbReference type="Proteomes" id="UP000317429">
    <property type="component" value="Chromosome"/>
</dbReference>
<feature type="domain" description="Isochorismatase-like" evidence="1">
    <location>
        <begin position="13"/>
        <end position="160"/>
    </location>
</feature>
<dbReference type="PANTHER" id="PTHR14119">
    <property type="entry name" value="HYDROLASE"/>
    <property type="match status" value="1"/>
</dbReference>